<keyword evidence="1" id="KW-0812">Transmembrane</keyword>
<dbReference type="RefSeq" id="WP_311554060.1">
    <property type="nucleotide sequence ID" value="NZ_JAVREJ010000001.1"/>
</dbReference>
<feature type="transmembrane region" description="Helical" evidence="1">
    <location>
        <begin position="668"/>
        <end position="688"/>
    </location>
</feature>
<proteinExistence type="predicted"/>
<evidence type="ECO:0000256" key="1">
    <source>
        <dbReference type="SAM" id="Phobius"/>
    </source>
</evidence>
<evidence type="ECO:0000313" key="3">
    <source>
        <dbReference type="Proteomes" id="UP001183202"/>
    </source>
</evidence>
<keyword evidence="3" id="KW-1185">Reference proteome</keyword>
<comment type="caution">
    <text evidence="2">The sequence shown here is derived from an EMBL/GenBank/DDBJ whole genome shotgun (WGS) entry which is preliminary data.</text>
</comment>
<keyword evidence="1" id="KW-1133">Transmembrane helix</keyword>
<accession>A0ABU2N316</accession>
<dbReference type="EMBL" id="JAVREJ010000001">
    <property type="protein sequence ID" value="MDT0348160.1"/>
    <property type="molecule type" value="Genomic_DNA"/>
</dbReference>
<protein>
    <recommendedName>
        <fullName evidence="4">Oxidoreductase</fullName>
    </recommendedName>
</protein>
<dbReference type="Proteomes" id="UP001183202">
    <property type="component" value="Unassembled WGS sequence"/>
</dbReference>
<keyword evidence="1" id="KW-0472">Membrane</keyword>
<reference evidence="3" key="1">
    <citation type="submission" date="2023-07" db="EMBL/GenBank/DDBJ databases">
        <title>30 novel species of actinomycetes from the DSMZ collection.</title>
        <authorList>
            <person name="Nouioui I."/>
        </authorList>
    </citation>
    <scope>NUCLEOTIDE SEQUENCE [LARGE SCALE GENOMIC DNA]</scope>
    <source>
        <strain evidence="3">DSM 45834</strain>
    </source>
</reference>
<evidence type="ECO:0008006" key="4">
    <source>
        <dbReference type="Google" id="ProtNLM"/>
    </source>
</evidence>
<name>A0ABU2N316_9PSEU</name>
<sequence>MSAAVPSPRAAPGPVLPGLSAELAAGRELDLDSAELPAAALAGALVSGTGPLRLRRAVVTGELALVGARIERPVELLECTFTEVPDLRMAEFTGLALTGCRMPGLQAGNLRVTADLLLNDGFVADGAVHLPDAQIGGSLRLSGGRLHGGGAPALIADRIVVGGTCYARRLRSEGELRLPGGRIAGDLDLAGADLRGSTGDALDVTGVSVGGSLHAGRHVGVPGLAFAATGRVLLSGARIVGDLVFSGARIERAAEAGAVADAIQPDRVESRLPPVPVGIIDTGTCVVADRVRVEGNLELDDGLSTDGTIRLPNATVGGYLRLSGARLSGPYGASEHGISLLADGMEVGGDLEGRDHGRGPLVCAGQVRLVGARVRGSASLSGIELAAPDGYALLADRLHVGGEFFLRRLRCQGTLRLNDTEVGATLDCTGAHLERPRLRVDGSVRPSLDARAAMIGKDLLCRDGFVAAGGVRLRRTEARKSVQFVDATLVGTPGTGFARYALNANGLVTTELTFRPGTPPGGTVLLAHARVGTFADSAELWAAERGVDVRGFSYDQLDDTRDVDVRTRLGWLERVMPDFAPGPYEQLAAAYRRAGDEEKAQRVVIARHRRRYSEADPVERAWGALQRWTVGFGYRPWLAVFWLVLFAVLGGAWFAAHPPRPVDSGQNPVFNPWLFAADTLLPIVNLGQDGYWRLDGAAQWISSGLVAAGWILATTAAAGAARVLKRA</sequence>
<feature type="transmembrane region" description="Helical" evidence="1">
    <location>
        <begin position="700"/>
        <end position="724"/>
    </location>
</feature>
<gene>
    <name evidence="2" type="ORF">RM445_01305</name>
</gene>
<evidence type="ECO:0000313" key="2">
    <source>
        <dbReference type="EMBL" id="MDT0348160.1"/>
    </source>
</evidence>
<feature type="transmembrane region" description="Helical" evidence="1">
    <location>
        <begin position="637"/>
        <end position="656"/>
    </location>
</feature>
<organism evidence="2 3">
    <name type="scientific">Pseudonocardia charpentierae</name>
    <dbReference type="NCBI Taxonomy" id="3075545"/>
    <lineage>
        <taxon>Bacteria</taxon>
        <taxon>Bacillati</taxon>
        <taxon>Actinomycetota</taxon>
        <taxon>Actinomycetes</taxon>
        <taxon>Pseudonocardiales</taxon>
        <taxon>Pseudonocardiaceae</taxon>
        <taxon>Pseudonocardia</taxon>
    </lineage>
</organism>